<comment type="similarity">
    <text evidence="2">Belongs to the sorting nexin family.</text>
</comment>
<reference evidence="12" key="1">
    <citation type="journal article" date="2020" name="Stud. Mycol.">
        <title>101 Dothideomycetes genomes: a test case for predicting lifestyles and emergence of pathogens.</title>
        <authorList>
            <person name="Haridas S."/>
            <person name="Albert R."/>
            <person name="Binder M."/>
            <person name="Bloem J."/>
            <person name="Labutti K."/>
            <person name="Salamov A."/>
            <person name="Andreopoulos B."/>
            <person name="Baker S."/>
            <person name="Barry K."/>
            <person name="Bills G."/>
            <person name="Bluhm B."/>
            <person name="Cannon C."/>
            <person name="Castanera R."/>
            <person name="Culley D."/>
            <person name="Daum C."/>
            <person name="Ezra D."/>
            <person name="Gonzalez J."/>
            <person name="Henrissat B."/>
            <person name="Kuo A."/>
            <person name="Liang C."/>
            <person name="Lipzen A."/>
            <person name="Lutzoni F."/>
            <person name="Magnuson J."/>
            <person name="Mondo S."/>
            <person name="Nolan M."/>
            <person name="Ohm R."/>
            <person name="Pangilinan J."/>
            <person name="Park H.-J."/>
            <person name="Ramirez L."/>
            <person name="Alfaro M."/>
            <person name="Sun H."/>
            <person name="Tritt A."/>
            <person name="Yoshinaga Y."/>
            <person name="Zwiers L.-H."/>
            <person name="Turgeon B."/>
            <person name="Goodwin S."/>
            <person name="Spatafora J."/>
            <person name="Crous P."/>
            <person name="Grigoriev I."/>
        </authorList>
    </citation>
    <scope>NUCLEOTIDE SEQUENCE</scope>
    <source>
        <strain evidence="12">CBS 101060</strain>
    </source>
</reference>
<dbReference type="AlphaFoldDB" id="A0A9P4S5U1"/>
<dbReference type="GO" id="GO:0005829">
    <property type="term" value="C:cytosol"/>
    <property type="evidence" value="ECO:0007669"/>
    <property type="project" value="GOC"/>
</dbReference>
<keyword evidence="6" id="KW-0072">Autophagy</keyword>
<dbReference type="Proteomes" id="UP000799429">
    <property type="component" value="Unassembled WGS sequence"/>
</dbReference>
<evidence type="ECO:0000256" key="1">
    <source>
        <dbReference type="ARBA" id="ARBA00004481"/>
    </source>
</evidence>
<proteinExistence type="inferred from homology"/>
<evidence type="ECO:0000256" key="7">
    <source>
        <dbReference type="ARBA" id="ARBA00023121"/>
    </source>
</evidence>
<dbReference type="OrthoDB" id="289314at2759"/>
<evidence type="ECO:0000256" key="8">
    <source>
        <dbReference type="ARBA" id="ARBA00023136"/>
    </source>
</evidence>
<dbReference type="InterPro" id="IPR051079">
    <property type="entry name" value="Sorting_Nexin_Autophagy"/>
</dbReference>
<dbReference type="Pfam" id="PF00787">
    <property type="entry name" value="PX"/>
    <property type="match status" value="1"/>
</dbReference>
<dbReference type="GO" id="GO:0006914">
    <property type="term" value="P:autophagy"/>
    <property type="evidence" value="ECO:0007669"/>
    <property type="project" value="UniProtKB-KW"/>
</dbReference>
<keyword evidence="13" id="KW-1185">Reference proteome</keyword>
<feature type="compositionally biased region" description="Polar residues" evidence="10">
    <location>
        <begin position="505"/>
        <end position="520"/>
    </location>
</feature>
<evidence type="ECO:0000256" key="2">
    <source>
        <dbReference type="ARBA" id="ARBA00010883"/>
    </source>
</evidence>
<dbReference type="Gene3D" id="1.20.1270.60">
    <property type="entry name" value="Arfaptin homology (AH) domain/BAR domain"/>
    <property type="match status" value="2"/>
</dbReference>
<dbReference type="SUPFAM" id="SSF64268">
    <property type="entry name" value="PX domain"/>
    <property type="match status" value="1"/>
</dbReference>
<evidence type="ECO:0000313" key="12">
    <source>
        <dbReference type="EMBL" id="KAF2836671.1"/>
    </source>
</evidence>
<evidence type="ECO:0000256" key="3">
    <source>
        <dbReference type="ARBA" id="ARBA00022448"/>
    </source>
</evidence>
<evidence type="ECO:0000256" key="9">
    <source>
        <dbReference type="SAM" id="Coils"/>
    </source>
</evidence>
<dbReference type="GO" id="GO:0015031">
    <property type="term" value="P:protein transport"/>
    <property type="evidence" value="ECO:0007669"/>
    <property type="project" value="UniProtKB-KW"/>
</dbReference>
<gene>
    <name evidence="12" type="ORF">M501DRAFT_939002</name>
</gene>
<dbReference type="InterPro" id="IPR036871">
    <property type="entry name" value="PX_dom_sf"/>
</dbReference>
<evidence type="ECO:0000256" key="6">
    <source>
        <dbReference type="ARBA" id="ARBA00023006"/>
    </source>
</evidence>
<name>A0A9P4S5U1_9PEZI</name>
<keyword evidence="3" id="KW-0813">Transport</keyword>
<keyword evidence="5" id="KW-0653">Protein transport</keyword>
<feature type="region of interest" description="Disordered" evidence="10">
    <location>
        <begin position="446"/>
        <end position="520"/>
    </location>
</feature>
<protein>
    <submittedName>
        <fullName evidence="12">Sorting nexin-like protein-41</fullName>
    </submittedName>
</protein>
<keyword evidence="8" id="KW-0472">Membrane</keyword>
<sequence length="630" mass="70108">MWDEDNNPYGSFDRRNSNNSDIGHLGSLGVFGRPSTPPSSSTSPGHESPEFISQPRDFSDVDYDDEEPRGRRVEPKKGGYFNRIEQILYENPDMPILITYAGKNAESGGGYIAYTIRTGDLEVRRRYSEFASLRQTLVNLHPTLIIPPIPEKHSMADYAAKPTKAKEDAGIIELRKRMLAVFLNRCRKMKEVFDDGVWLRFLDPNASWSEVLHSDPVAGIPKNVLKAPPLDPAHPTKAHEYLPIPSASAKLKSAGASSASGTPTSPPSNYAQPSSAAHTIPGPQVFGRFPPVSQNLSEEELDPYFVNFETSSRELETVLQGSMEKVNRRTLSHISAWAEDMAELGARYNGFSLSEQSPSLAAAIEKMGQAADRTYIETAELSSALSASFSEPMRESAQFAGVVRNVLRYRILKRVQEEMTRDELEKKRALLESLERSEGEAKRIEEYLSGSGGGDPPRRSTSSASRSSRRGEDDTASIDSDFPPTHDPSKPPPSASQGLPDRTAETTSPTHKKSPSGNFVTNKIFGRINHAIHGIVDVDPERTRRDQISKTRESLEQLEQALEVAEKDVKDASKGVLKDLRRFQGEKEDDLRRYMVAFAKCHIEWAKKCQAAWEDAKSEVENIQFREAQQ</sequence>
<evidence type="ECO:0000256" key="4">
    <source>
        <dbReference type="ARBA" id="ARBA00022753"/>
    </source>
</evidence>
<comment type="subcellular location">
    <subcellularLocation>
        <location evidence="1">Endosome membrane</location>
        <topology evidence="1">Peripheral membrane protein</topology>
    </subcellularLocation>
</comment>
<feature type="compositionally biased region" description="Low complexity" evidence="10">
    <location>
        <begin position="252"/>
        <end position="263"/>
    </location>
</feature>
<dbReference type="Gene3D" id="3.30.1520.10">
    <property type="entry name" value="Phox-like domain"/>
    <property type="match status" value="1"/>
</dbReference>
<dbReference type="PROSITE" id="PS50195">
    <property type="entry name" value="PX"/>
    <property type="match status" value="1"/>
</dbReference>
<evidence type="ECO:0000256" key="5">
    <source>
        <dbReference type="ARBA" id="ARBA00022927"/>
    </source>
</evidence>
<dbReference type="SMART" id="SM00312">
    <property type="entry name" value="PX"/>
    <property type="match status" value="1"/>
</dbReference>
<dbReference type="GO" id="GO:0010008">
    <property type="term" value="C:endosome membrane"/>
    <property type="evidence" value="ECO:0007669"/>
    <property type="project" value="UniProtKB-SubCell"/>
</dbReference>
<accession>A0A9P4S5U1</accession>
<organism evidence="12 13">
    <name type="scientific">Patellaria atrata CBS 101060</name>
    <dbReference type="NCBI Taxonomy" id="1346257"/>
    <lineage>
        <taxon>Eukaryota</taxon>
        <taxon>Fungi</taxon>
        <taxon>Dikarya</taxon>
        <taxon>Ascomycota</taxon>
        <taxon>Pezizomycotina</taxon>
        <taxon>Dothideomycetes</taxon>
        <taxon>Dothideomycetes incertae sedis</taxon>
        <taxon>Patellariales</taxon>
        <taxon>Patellariaceae</taxon>
        <taxon>Patellaria</taxon>
    </lineage>
</organism>
<dbReference type="EMBL" id="MU006102">
    <property type="protein sequence ID" value="KAF2836671.1"/>
    <property type="molecule type" value="Genomic_DNA"/>
</dbReference>
<evidence type="ECO:0000259" key="11">
    <source>
        <dbReference type="PROSITE" id="PS50195"/>
    </source>
</evidence>
<dbReference type="GO" id="GO:0035091">
    <property type="term" value="F:phosphatidylinositol binding"/>
    <property type="evidence" value="ECO:0007669"/>
    <property type="project" value="InterPro"/>
</dbReference>
<feature type="region of interest" description="Disordered" evidence="10">
    <location>
        <begin position="252"/>
        <end position="277"/>
    </location>
</feature>
<feature type="region of interest" description="Disordered" evidence="10">
    <location>
        <begin position="1"/>
        <end position="76"/>
    </location>
</feature>
<keyword evidence="7" id="KW-0446">Lipid-binding</keyword>
<comment type="caution">
    <text evidence="12">The sequence shown here is derived from an EMBL/GenBank/DDBJ whole genome shotgun (WGS) entry which is preliminary data.</text>
</comment>
<dbReference type="InterPro" id="IPR001683">
    <property type="entry name" value="PX_dom"/>
</dbReference>
<evidence type="ECO:0000256" key="10">
    <source>
        <dbReference type="SAM" id="MobiDB-lite"/>
    </source>
</evidence>
<dbReference type="PANTHER" id="PTHR46979">
    <property type="entry name" value="SORTING NEXIN-41"/>
    <property type="match status" value="1"/>
</dbReference>
<dbReference type="GO" id="GO:0042147">
    <property type="term" value="P:retrograde transport, endosome to Golgi"/>
    <property type="evidence" value="ECO:0007669"/>
    <property type="project" value="InterPro"/>
</dbReference>
<dbReference type="InterPro" id="IPR027267">
    <property type="entry name" value="AH/BAR_dom_sf"/>
</dbReference>
<keyword evidence="9" id="KW-0175">Coiled coil</keyword>
<feature type="domain" description="PX" evidence="11">
    <location>
        <begin position="90"/>
        <end position="209"/>
    </location>
</feature>
<feature type="coiled-coil region" evidence="9">
    <location>
        <begin position="548"/>
        <end position="575"/>
    </location>
</feature>
<evidence type="ECO:0000313" key="13">
    <source>
        <dbReference type="Proteomes" id="UP000799429"/>
    </source>
</evidence>
<dbReference type="InterPro" id="IPR044106">
    <property type="entry name" value="PX_Snx41/Atg20"/>
</dbReference>
<dbReference type="CDD" id="cd06867">
    <property type="entry name" value="PX_SNX41_42"/>
    <property type="match status" value="1"/>
</dbReference>
<dbReference type="PANTHER" id="PTHR46979:SF2">
    <property type="entry name" value="SORTING NEXIN-41"/>
    <property type="match status" value="1"/>
</dbReference>
<keyword evidence="4" id="KW-0967">Endosome</keyword>